<dbReference type="GeneID" id="95495288"/>
<feature type="transmembrane region" description="Helical" evidence="2">
    <location>
        <begin position="35"/>
        <end position="54"/>
    </location>
</feature>
<keyword evidence="4" id="KW-1185">Reference proteome</keyword>
<sequence length="127" mass="13340">MSSSRSTADRTPGRAPAGGPAPSGLDRAITGLSRWWWIATPLILFTPGIARAMGFPEVGQEFGDRFARAAAASAVGTPAIGYVLAHIGGRRRARGRFAVMAVVSALPVFFLWLLLGPLSECPAGHHC</sequence>
<keyword evidence="2" id="KW-0812">Transmembrane</keyword>
<feature type="transmembrane region" description="Helical" evidence="2">
    <location>
        <begin position="66"/>
        <end position="85"/>
    </location>
</feature>
<name>A0ABZ1Q5X7_9ACTN</name>
<keyword evidence="2" id="KW-0472">Membrane</keyword>
<protein>
    <submittedName>
        <fullName evidence="3">Uncharacterized protein</fullName>
    </submittedName>
</protein>
<accession>A0ABZ1Q5X7</accession>
<organism evidence="3 4">
    <name type="scientific">Streptomyces erythrochromogenes</name>
    <dbReference type="NCBI Taxonomy" id="285574"/>
    <lineage>
        <taxon>Bacteria</taxon>
        <taxon>Bacillati</taxon>
        <taxon>Actinomycetota</taxon>
        <taxon>Actinomycetes</taxon>
        <taxon>Kitasatosporales</taxon>
        <taxon>Streptomycetaceae</taxon>
        <taxon>Streptomyces</taxon>
    </lineage>
</organism>
<dbReference type="EMBL" id="CP108036">
    <property type="protein sequence ID" value="WUN77842.1"/>
    <property type="molecule type" value="Genomic_DNA"/>
</dbReference>
<feature type="transmembrane region" description="Helical" evidence="2">
    <location>
        <begin position="97"/>
        <end position="115"/>
    </location>
</feature>
<evidence type="ECO:0000313" key="4">
    <source>
        <dbReference type="Proteomes" id="UP001432312"/>
    </source>
</evidence>
<keyword evidence="2" id="KW-1133">Transmembrane helix</keyword>
<feature type="region of interest" description="Disordered" evidence="1">
    <location>
        <begin position="1"/>
        <end position="24"/>
    </location>
</feature>
<proteinExistence type="predicted"/>
<feature type="compositionally biased region" description="Low complexity" evidence="1">
    <location>
        <begin position="13"/>
        <end position="24"/>
    </location>
</feature>
<evidence type="ECO:0000313" key="3">
    <source>
        <dbReference type="EMBL" id="WUN77842.1"/>
    </source>
</evidence>
<dbReference type="RefSeq" id="WP_266495006.1">
    <property type="nucleotide sequence ID" value="NZ_CP108036.1"/>
</dbReference>
<evidence type="ECO:0000256" key="1">
    <source>
        <dbReference type="SAM" id="MobiDB-lite"/>
    </source>
</evidence>
<gene>
    <name evidence="3" type="ORF">OHA91_04595</name>
</gene>
<reference evidence="3" key="1">
    <citation type="submission" date="2022-10" db="EMBL/GenBank/DDBJ databases">
        <title>The complete genomes of actinobacterial strains from the NBC collection.</title>
        <authorList>
            <person name="Joergensen T.S."/>
            <person name="Alvarez Arevalo M."/>
            <person name="Sterndorff E.B."/>
            <person name="Faurdal D."/>
            <person name="Vuksanovic O."/>
            <person name="Mourched A.-S."/>
            <person name="Charusanti P."/>
            <person name="Shaw S."/>
            <person name="Blin K."/>
            <person name="Weber T."/>
        </authorList>
    </citation>
    <scope>NUCLEOTIDE SEQUENCE</scope>
    <source>
        <strain evidence="3">NBC_00303</strain>
    </source>
</reference>
<evidence type="ECO:0000256" key="2">
    <source>
        <dbReference type="SAM" id="Phobius"/>
    </source>
</evidence>
<dbReference type="Proteomes" id="UP001432312">
    <property type="component" value="Chromosome"/>
</dbReference>